<feature type="compositionally biased region" description="Polar residues" evidence="1">
    <location>
        <begin position="340"/>
        <end position="353"/>
    </location>
</feature>
<dbReference type="Proteomes" id="UP000283509">
    <property type="component" value="Unassembled WGS sequence"/>
</dbReference>
<dbReference type="PROSITE" id="PS50229">
    <property type="entry name" value="WH1"/>
    <property type="match status" value="1"/>
</dbReference>
<dbReference type="Gene3D" id="2.30.29.30">
    <property type="entry name" value="Pleckstrin-homology domain (PH domain)/Phosphotyrosine-binding domain (PTB)"/>
    <property type="match status" value="1"/>
</dbReference>
<dbReference type="InterPro" id="IPR000697">
    <property type="entry name" value="WH1/EVH1_dom"/>
</dbReference>
<dbReference type="Pfam" id="PF00786">
    <property type="entry name" value="PBD"/>
    <property type="match status" value="1"/>
</dbReference>
<evidence type="ECO:0000256" key="1">
    <source>
        <dbReference type="SAM" id="MobiDB-lite"/>
    </source>
</evidence>
<dbReference type="EMBL" id="QCYY01000454">
    <property type="protein sequence ID" value="ROT85033.1"/>
    <property type="molecule type" value="Genomic_DNA"/>
</dbReference>
<feature type="compositionally biased region" description="Basic and acidic residues" evidence="1">
    <location>
        <begin position="478"/>
        <end position="487"/>
    </location>
</feature>
<evidence type="ECO:0000313" key="5">
    <source>
        <dbReference type="Proteomes" id="UP000283509"/>
    </source>
</evidence>
<feature type="compositionally biased region" description="Basic and acidic residues" evidence="1">
    <location>
        <begin position="172"/>
        <end position="191"/>
    </location>
</feature>
<accession>A0A3R7Q3E7</accession>
<feature type="domain" description="CRIB" evidence="2">
    <location>
        <begin position="224"/>
        <end position="237"/>
    </location>
</feature>
<feature type="compositionally biased region" description="Acidic residues" evidence="1">
    <location>
        <begin position="300"/>
        <end position="311"/>
    </location>
</feature>
<dbReference type="SMART" id="SM00285">
    <property type="entry name" value="PBD"/>
    <property type="match status" value="1"/>
</dbReference>
<dbReference type="InterPro" id="IPR011993">
    <property type="entry name" value="PH-like_dom_sf"/>
</dbReference>
<dbReference type="Pfam" id="PF00568">
    <property type="entry name" value="WH1"/>
    <property type="match status" value="1"/>
</dbReference>
<feature type="compositionally biased region" description="Polar residues" evidence="1">
    <location>
        <begin position="314"/>
        <end position="325"/>
    </location>
</feature>
<feature type="region of interest" description="Disordered" evidence="1">
    <location>
        <begin position="378"/>
        <end position="500"/>
    </location>
</feature>
<dbReference type="PROSITE" id="PS50108">
    <property type="entry name" value="CRIB"/>
    <property type="match status" value="1"/>
</dbReference>
<feature type="compositionally biased region" description="Basic residues" evidence="1">
    <location>
        <begin position="209"/>
        <end position="218"/>
    </location>
</feature>
<protein>
    <submittedName>
        <fullName evidence="4">Putative wiskott-Aldrich syndrome protein-like</fullName>
    </submittedName>
</protein>
<feature type="compositionally biased region" description="Acidic residues" evidence="1">
    <location>
        <begin position="450"/>
        <end position="461"/>
    </location>
</feature>
<keyword evidence="5" id="KW-1185">Reference proteome</keyword>
<evidence type="ECO:0000259" key="3">
    <source>
        <dbReference type="PROSITE" id="PS50229"/>
    </source>
</evidence>
<evidence type="ECO:0000313" key="4">
    <source>
        <dbReference type="EMBL" id="ROT85033.1"/>
    </source>
</evidence>
<dbReference type="AlphaFoldDB" id="A0A3R7Q3E7"/>
<dbReference type="OrthoDB" id="8963340at2759"/>
<evidence type="ECO:0000259" key="2">
    <source>
        <dbReference type="PROSITE" id="PS50108"/>
    </source>
</evidence>
<feature type="compositionally biased region" description="Pro residues" evidence="1">
    <location>
        <begin position="267"/>
        <end position="279"/>
    </location>
</feature>
<reference evidence="4 5" key="1">
    <citation type="submission" date="2018-04" db="EMBL/GenBank/DDBJ databases">
        <authorList>
            <person name="Zhang X."/>
            <person name="Yuan J."/>
            <person name="Li F."/>
            <person name="Xiang J."/>
        </authorList>
    </citation>
    <scope>NUCLEOTIDE SEQUENCE [LARGE SCALE GENOMIC DNA]</scope>
    <source>
        <tissue evidence="4">Muscle</tissue>
    </source>
</reference>
<organism evidence="4 5">
    <name type="scientific">Penaeus vannamei</name>
    <name type="common">Whiteleg shrimp</name>
    <name type="synonym">Litopenaeus vannamei</name>
    <dbReference type="NCBI Taxonomy" id="6689"/>
    <lineage>
        <taxon>Eukaryota</taxon>
        <taxon>Metazoa</taxon>
        <taxon>Ecdysozoa</taxon>
        <taxon>Arthropoda</taxon>
        <taxon>Crustacea</taxon>
        <taxon>Multicrustacea</taxon>
        <taxon>Malacostraca</taxon>
        <taxon>Eumalacostraca</taxon>
        <taxon>Eucarida</taxon>
        <taxon>Decapoda</taxon>
        <taxon>Dendrobranchiata</taxon>
        <taxon>Penaeoidea</taxon>
        <taxon>Penaeidae</taxon>
        <taxon>Penaeus</taxon>
    </lineage>
</organism>
<feature type="compositionally biased region" description="Basic and acidic residues" evidence="1">
    <location>
        <begin position="440"/>
        <end position="449"/>
    </location>
</feature>
<gene>
    <name evidence="4" type="ORF">C7M84_021574</name>
</gene>
<comment type="caution">
    <text evidence="4">The sequence shown here is derived from an EMBL/GenBank/DDBJ whole genome shotgun (WGS) entry which is preliminary data.</text>
</comment>
<feature type="compositionally biased region" description="Pro residues" evidence="1">
    <location>
        <begin position="152"/>
        <end position="169"/>
    </location>
</feature>
<feature type="region of interest" description="Disordered" evidence="1">
    <location>
        <begin position="139"/>
        <end position="227"/>
    </location>
</feature>
<sequence length="500" mass="54005">MAAPKRRPADHSPSALLSKEANDRIFSLVGLKCQVLSSGVADVLTAEGEDVPADDKEWQRLNPGVLVALTKDYVRKSYFIQIYSFVEWQRLSEYVLTRGSHYRAPSTLFHHFQNESLKIGLKFGSEVDAVNFNTAVQTVQAGKRARPEGRPKPPSVPPPPRPPPSPSAVPPQKEEGEALVKKERDKEEKSGVRGASPSILPALGEKASSAKKKPVAKRISKEMIGKPTNFQHLCHVGFNPEAGIVSDEANQKELQAHFASKGDTPIRPAPLPPPPPPPSTRMLKSPKTKDLPLDPSPSCDVDDSVDADDDDLNRNVSLISFSSQDALDGSADSVEAPSAILNSTSDSGFTNNTHSDDGPASVDTSLLEIDLIALESPAPSPSVFLFPDADDQARDEAPAPPEAEPALDSPAREPEEPTSPSKPEEEPFDSSLPDASPSPRADESRSSHDELDESTTDDDIIDILTPPTPPPPRRRTIRPQDVDRPPEHPPPPPPHPPSTQ</sequence>
<reference evidence="4 5" key="2">
    <citation type="submission" date="2019-01" db="EMBL/GenBank/DDBJ databases">
        <title>The decoding of complex shrimp genome reveals the adaptation for benthos swimmer, frequently molting mechanism and breeding impact on genome.</title>
        <authorList>
            <person name="Sun Y."/>
            <person name="Gao Y."/>
            <person name="Yu Y."/>
        </authorList>
    </citation>
    <scope>NUCLEOTIDE SEQUENCE [LARGE SCALE GENOMIC DNA]</scope>
    <source>
        <tissue evidence="4">Muscle</tissue>
    </source>
</reference>
<dbReference type="InterPro" id="IPR000095">
    <property type="entry name" value="CRIB_dom"/>
</dbReference>
<dbReference type="InterPro" id="IPR036936">
    <property type="entry name" value="CRIB_dom_sf"/>
</dbReference>
<dbReference type="SMART" id="SM00461">
    <property type="entry name" value="WH1"/>
    <property type="match status" value="1"/>
</dbReference>
<dbReference type="SUPFAM" id="SSF50729">
    <property type="entry name" value="PH domain-like"/>
    <property type="match status" value="1"/>
</dbReference>
<feature type="compositionally biased region" description="Pro residues" evidence="1">
    <location>
        <begin position="488"/>
        <end position="500"/>
    </location>
</feature>
<proteinExistence type="predicted"/>
<feature type="domain" description="WH1" evidence="3">
    <location>
        <begin position="28"/>
        <end position="143"/>
    </location>
</feature>
<dbReference type="Gene3D" id="3.90.810.10">
    <property type="entry name" value="CRIB domain"/>
    <property type="match status" value="1"/>
</dbReference>
<name>A0A3R7Q3E7_PENVA</name>
<feature type="region of interest" description="Disordered" evidence="1">
    <location>
        <begin position="245"/>
        <end position="362"/>
    </location>
</feature>
<dbReference type="STRING" id="6689.A0A3R7Q3E7"/>